<name>A0ABD2A0C1_VESSQ</name>
<keyword evidence="2" id="KW-0813">Transport</keyword>
<keyword evidence="4 12" id="KW-0812">Transmembrane</keyword>
<evidence type="ECO:0000256" key="10">
    <source>
        <dbReference type="ARBA" id="ARBA00023286"/>
    </source>
</evidence>
<feature type="transmembrane region" description="Helical" evidence="12">
    <location>
        <begin position="1060"/>
        <end position="1084"/>
    </location>
</feature>
<keyword evidence="3" id="KW-1003">Cell membrane</keyword>
<dbReference type="PANTHER" id="PTHR42643:SF24">
    <property type="entry name" value="IONOTROPIC RECEPTOR 60A"/>
    <property type="match status" value="1"/>
</dbReference>
<keyword evidence="5 12" id="KW-1133">Transmembrane helix</keyword>
<evidence type="ECO:0000256" key="5">
    <source>
        <dbReference type="ARBA" id="ARBA00022989"/>
    </source>
</evidence>
<feature type="transmembrane region" description="Helical" evidence="12">
    <location>
        <begin position="414"/>
        <end position="439"/>
    </location>
</feature>
<keyword evidence="8" id="KW-0675">Receptor</keyword>
<organism evidence="14 15">
    <name type="scientific">Vespula squamosa</name>
    <name type="common">Southern yellow jacket</name>
    <name type="synonym">Wasp</name>
    <dbReference type="NCBI Taxonomy" id="30214"/>
    <lineage>
        <taxon>Eukaryota</taxon>
        <taxon>Metazoa</taxon>
        <taxon>Ecdysozoa</taxon>
        <taxon>Arthropoda</taxon>
        <taxon>Hexapoda</taxon>
        <taxon>Insecta</taxon>
        <taxon>Pterygota</taxon>
        <taxon>Neoptera</taxon>
        <taxon>Endopterygota</taxon>
        <taxon>Hymenoptera</taxon>
        <taxon>Apocrita</taxon>
        <taxon>Aculeata</taxon>
        <taxon>Vespoidea</taxon>
        <taxon>Vespidae</taxon>
        <taxon>Vespinae</taxon>
        <taxon>Vespula</taxon>
    </lineage>
</organism>
<evidence type="ECO:0000256" key="1">
    <source>
        <dbReference type="ARBA" id="ARBA00004651"/>
    </source>
</evidence>
<keyword evidence="6" id="KW-0406">Ion transport</keyword>
<feature type="domain" description="Ionotropic glutamate receptor L-glutamate and glycine-binding" evidence="13">
    <location>
        <begin position="242"/>
        <end position="299"/>
    </location>
</feature>
<dbReference type="EMBL" id="JAUDFV010000158">
    <property type="protein sequence ID" value="KAL2713230.1"/>
    <property type="molecule type" value="Genomic_DNA"/>
</dbReference>
<dbReference type="SUPFAM" id="SSF53850">
    <property type="entry name" value="Periplasmic binding protein-like II"/>
    <property type="match status" value="2"/>
</dbReference>
<keyword evidence="7 12" id="KW-0472">Membrane</keyword>
<keyword evidence="15" id="KW-1185">Reference proteome</keyword>
<protein>
    <submittedName>
        <fullName evidence="14">Glutamate receptor 1-like isoform X1</fullName>
    </submittedName>
</protein>
<dbReference type="InterPro" id="IPR019594">
    <property type="entry name" value="Glu/Gly-bd"/>
</dbReference>
<accession>A0ABD2A0C1</accession>
<evidence type="ECO:0000256" key="12">
    <source>
        <dbReference type="SAM" id="Phobius"/>
    </source>
</evidence>
<feature type="transmembrane region" description="Helical" evidence="12">
    <location>
        <begin position="26"/>
        <end position="45"/>
    </location>
</feature>
<dbReference type="Proteomes" id="UP001607302">
    <property type="component" value="Unassembled WGS sequence"/>
</dbReference>
<gene>
    <name evidence="14" type="ORF">V1478_016928</name>
</gene>
<comment type="subcellular location">
    <subcellularLocation>
        <location evidence="1">Cell membrane</location>
        <topology evidence="1">Multi-pass membrane protein</topology>
    </subcellularLocation>
</comment>
<feature type="transmembrane region" description="Helical" evidence="12">
    <location>
        <begin position="1236"/>
        <end position="1261"/>
    </location>
</feature>
<evidence type="ECO:0000256" key="8">
    <source>
        <dbReference type="ARBA" id="ARBA00023170"/>
    </source>
</evidence>
<evidence type="ECO:0000256" key="7">
    <source>
        <dbReference type="ARBA" id="ARBA00023136"/>
    </source>
</evidence>
<evidence type="ECO:0000313" key="14">
    <source>
        <dbReference type="EMBL" id="KAL2713230.1"/>
    </source>
</evidence>
<feature type="domain" description="Ionotropic glutamate receptor L-glutamate and glycine-binding" evidence="13">
    <location>
        <begin position="878"/>
        <end position="935"/>
    </location>
</feature>
<dbReference type="Gene3D" id="1.10.287.70">
    <property type="match status" value="2"/>
</dbReference>
<dbReference type="SMART" id="SM00918">
    <property type="entry name" value="Lig_chan-Glu_bd"/>
    <property type="match status" value="2"/>
</dbReference>
<dbReference type="Gene3D" id="3.40.190.10">
    <property type="entry name" value="Periplasmic binding protein-like II"/>
    <property type="match status" value="2"/>
</dbReference>
<evidence type="ECO:0000256" key="4">
    <source>
        <dbReference type="ARBA" id="ARBA00022692"/>
    </source>
</evidence>
<dbReference type="GO" id="GO:0034220">
    <property type="term" value="P:monoatomic ion transmembrane transport"/>
    <property type="evidence" value="ECO:0007669"/>
    <property type="project" value="UniProtKB-KW"/>
</dbReference>
<feature type="transmembrane region" description="Helical" evidence="12">
    <location>
        <begin position="353"/>
        <end position="373"/>
    </location>
</feature>
<evidence type="ECO:0000256" key="3">
    <source>
        <dbReference type="ARBA" id="ARBA00022475"/>
    </source>
</evidence>
<sequence length="1310" mass="150770">MIIISNAYVYLIFCVIYYSFKLKLNFFITFVMPLKIFVLFLILFLPKTTKTYEFLSISKEQIPFAIDICKLYGRNSAILLYAESEKEMDTITMIFKWRRALSREGIATMNSRFSQMHESMYHIKQIVRPFYIVMISNYNAIKEFSLATSTLDMSSAMWLVIFMYKGDGSDYCHYPSEMLVRCGTENILREWYSIDTNRTEVNDVATWSLEGGITKVVPDSLYERRHNLQGLIMRAVVVKNSVFANLNKNGELSGIYGKIFRELCDTLNFSLEIVSKVDEYGRWNPTTKTWSGAIAEMYYGRADISFSGFTISNTRLNVVDFSLPILRSRNYLYIREPEIFAIKWSSYFLTFNYSVWIAIFGVLIVASILLIFFKIKNGAARKIGQLFSDNLLEIWGIFCQQGIADFSDKSSLRIVYFSVFILVTILWSAYSAALINYLISVFHVLPFDSLESFVADGTYQLVVFRGSSYYDQFANSEDPFAKKLMKLMLEEDKLPSTLLEGFRSVCENRNLAIYALDKMKMLIEHKITCNVVSVETGNSIYRRHQLPVRNQQVNSVNFNLSYVDISSRFRLQKFFENGMMNLFINSSFKKKSDDLIQYHPVPLISVISLLIFIQIGIVLSTFILIIEKFIFARKRKKMSMIHHIPKSYSKKNKQTLHKVTLILNTFVMPLKIFVLFLILFLPKTTKTYEFLSISKEQIPFAIDICKLYGRNSAILLYAESEKEMDTITMIFKWRRALSREGIATMNSRFSQMHESMYHIKQIVRPFYIVMISNYNAIKEFSLATSTLDMSSAMWLVIFMYKGDGSDYCHYPSEMLVRCGTENILREWYSIDTNRTEVNDVATWSLEGGITKVVPDSLYERRHNLQGLIMRAVVVKNSVFANLNKNGELSGICGEIFRELSVTLNFSFDIVSEVEVYGRRNPKENTWSGAIAELYAGHVDISFSGFIVTSARLNVVDFSLPIFSTKNYLYIREPEIFTIKWSSHFLAFTNSIWIALFGVLVVASIVLIFLKIENGTDHKIGHLLSDNFLEVWSIFCQQGIAEALTYCSFAEESSDRSSLRIAYFSVFLLVTVLSAAYSAALISFLTTVSGTLPFDSLESFVQDGTYQLAVIRGSAYYDNFANSEDPFAKKLMKLMLEEDKLPLTVLEGFISICENRHLAIYAFDEMEKSIVDKIPCNVLHFETGHLSNIAIVFSKHNPFTGVINYQLQKFFGNGILNRLKHSSFKKKSNDTIKHRPVSLLSVISLFIFIQIGILLSICILIIEKCIFARKRKKMIFFCIEQVNLITPACRTSYNSNHDNYDILLNEIIVNH</sequence>
<feature type="transmembrane region" description="Helical" evidence="12">
    <location>
        <begin position="603"/>
        <end position="626"/>
    </location>
</feature>
<evidence type="ECO:0000256" key="6">
    <source>
        <dbReference type="ARBA" id="ARBA00023065"/>
    </source>
</evidence>
<proteinExistence type="predicted"/>
<evidence type="ECO:0000256" key="11">
    <source>
        <dbReference type="ARBA" id="ARBA00023303"/>
    </source>
</evidence>
<reference evidence="14 15" key="1">
    <citation type="journal article" date="2024" name="Ann. Entomol. Soc. Am.">
        <title>Genomic analyses of the southern and eastern yellowjacket wasps (Hymenoptera: Vespidae) reveal evolutionary signatures of social life.</title>
        <authorList>
            <person name="Catto M.A."/>
            <person name="Caine P.B."/>
            <person name="Orr S.E."/>
            <person name="Hunt B.G."/>
            <person name="Goodisman M.A.D."/>
        </authorList>
    </citation>
    <scope>NUCLEOTIDE SEQUENCE [LARGE SCALE GENOMIC DNA]</scope>
    <source>
        <strain evidence="14">233</strain>
        <tissue evidence="14">Head and thorax</tissue>
    </source>
</reference>
<dbReference type="PANTHER" id="PTHR42643">
    <property type="entry name" value="IONOTROPIC RECEPTOR 20A-RELATED"/>
    <property type="match status" value="1"/>
</dbReference>
<keyword evidence="11" id="KW-0407">Ion channel</keyword>
<feature type="transmembrane region" description="Helical" evidence="12">
    <location>
        <begin position="659"/>
        <end position="681"/>
    </location>
</feature>
<evidence type="ECO:0000256" key="2">
    <source>
        <dbReference type="ARBA" id="ARBA00022448"/>
    </source>
</evidence>
<feature type="transmembrane region" description="Helical" evidence="12">
    <location>
        <begin position="991"/>
        <end position="1009"/>
    </location>
</feature>
<keyword evidence="9" id="KW-0325">Glycoprotein</keyword>
<comment type="caution">
    <text evidence="14">The sequence shown here is derived from an EMBL/GenBank/DDBJ whole genome shotgun (WGS) entry which is preliminary data.</text>
</comment>
<dbReference type="GO" id="GO:0005886">
    <property type="term" value="C:plasma membrane"/>
    <property type="evidence" value="ECO:0007669"/>
    <property type="project" value="UniProtKB-SubCell"/>
</dbReference>
<dbReference type="InterPro" id="IPR052192">
    <property type="entry name" value="Insect_Ionotropic_Sensory_Rcpt"/>
</dbReference>
<evidence type="ECO:0000259" key="13">
    <source>
        <dbReference type="SMART" id="SM00918"/>
    </source>
</evidence>
<dbReference type="Pfam" id="PF10613">
    <property type="entry name" value="Lig_chan-Glu_bd"/>
    <property type="match status" value="2"/>
</dbReference>
<evidence type="ECO:0000256" key="9">
    <source>
        <dbReference type="ARBA" id="ARBA00023180"/>
    </source>
</evidence>
<evidence type="ECO:0000313" key="15">
    <source>
        <dbReference type="Proteomes" id="UP001607302"/>
    </source>
</evidence>
<keyword evidence="10" id="KW-1071">Ligand-gated ion channel</keyword>